<evidence type="ECO:0000313" key="1">
    <source>
        <dbReference type="EMBL" id="KAK8961063.1"/>
    </source>
</evidence>
<protein>
    <submittedName>
        <fullName evidence="1">Uncharacterized protein</fullName>
    </submittedName>
</protein>
<keyword evidence="2" id="KW-1185">Reference proteome</keyword>
<proteinExistence type="predicted"/>
<reference evidence="1 2" key="1">
    <citation type="journal article" date="2022" name="Nat. Plants">
        <title>Genomes of leafy and leafless Platanthera orchids illuminate the evolution of mycoheterotrophy.</title>
        <authorList>
            <person name="Li M.H."/>
            <person name="Liu K.W."/>
            <person name="Li Z."/>
            <person name="Lu H.C."/>
            <person name="Ye Q.L."/>
            <person name="Zhang D."/>
            <person name="Wang J.Y."/>
            <person name="Li Y.F."/>
            <person name="Zhong Z.M."/>
            <person name="Liu X."/>
            <person name="Yu X."/>
            <person name="Liu D.K."/>
            <person name="Tu X.D."/>
            <person name="Liu B."/>
            <person name="Hao Y."/>
            <person name="Liao X.Y."/>
            <person name="Jiang Y.T."/>
            <person name="Sun W.H."/>
            <person name="Chen J."/>
            <person name="Chen Y.Q."/>
            <person name="Ai Y."/>
            <person name="Zhai J.W."/>
            <person name="Wu S.S."/>
            <person name="Zhou Z."/>
            <person name="Hsiao Y.Y."/>
            <person name="Wu W.L."/>
            <person name="Chen Y.Y."/>
            <person name="Lin Y.F."/>
            <person name="Hsu J.L."/>
            <person name="Li C.Y."/>
            <person name="Wang Z.W."/>
            <person name="Zhao X."/>
            <person name="Zhong W.Y."/>
            <person name="Ma X.K."/>
            <person name="Ma L."/>
            <person name="Huang J."/>
            <person name="Chen G.Z."/>
            <person name="Huang M.Z."/>
            <person name="Huang L."/>
            <person name="Peng D.H."/>
            <person name="Luo Y.B."/>
            <person name="Zou S.Q."/>
            <person name="Chen S.P."/>
            <person name="Lan S."/>
            <person name="Tsai W.C."/>
            <person name="Van de Peer Y."/>
            <person name="Liu Z.J."/>
        </authorList>
    </citation>
    <scope>NUCLEOTIDE SEQUENCE [LARGE SCALE GENOMIC DNA]</scope>
    <source>
        <strain evidence="1">Lor288</strain>
    </source>
</reference>
<comment type="caution">
    <text evidence="1">The sequence shown here is derived from an EMBL/GenBank/DDBJ whole genome shotgun (WGS) entry which is preliminary data.</text>
</comment>
<dbReference type="PANTHER" id="PTHR46023">
    <property type="entry name" value="LIPASE CLASS 3 PROTEIN-LIKE"/>
    <property type="match status" value="1"/>
</dbReference>
<dbReference type="Proteomes" id="UP001412067">
    <property type="component" value="Unassembled WGS sequence"/>
</dbReference>
<dbReference type="PANTHER" id="PTHR46023:SF6">
    <property type="entry name" value="LIPASE CLASS 3 FAMILY PROTEIN"/>
    <property type="match status" value="1"/>
</dbReference>
<accession>A0ABR2MAF9</accession>
<gene>
    <name evidence="1" type="ORF">KSP40_PGU017249</name>
</gene>
<evidence type="ECO:0000313" key="2">
    <source>
        <dbReference type="Proteomes" id="UP001412067"/>
    </source>
</evidence>
<sequence>MHSIKDTLTAATGLAVTFHHSFFDEYGATKVVLGYAHHGMVSAAHWIAKCATPYILKAIGRHPSYKVKVDLFLIS</sequence>
<name>A0ABR2MAF9_9ASPA</name>
<organism evidence="1 2">
    <name type="scientific">Platanthera guangdongensis</name>
    <dbReference type="NCBI Taxonomy" id="2320717"/>
    <lineage>
        <taxon>Eukaryota</taxon>
        <taxon>Viridiplantae</taxon>
        <taxon>Streptophyta</taxon>
        <taxon>Embryophyta</taxon>
        <taxon>Tracheophyta</taxon>
        <taxon>Spermatophyta</taxon>
        <taxon>Magnoliopsida</taxon>
        <taxon>Liliopsida</taxon>
        <taxon>Asparagales</taxon>
        <taxon>Orchidaceae</taxon>
        <taxon>Orchidoideae</taxon>
        <taxon>Orchideae</taxon>
        <taxon>Orchidinae</taxon>
        <taxon>Platanthera</taxon>
    </lineage>
</organism>
<dbReference type="EMBL" id="JBBWWR010000010">
    <property type="protein sequence ID" value="KAK8961063.1"/>
    <property type="molecule type" value="Genomic_DNA"/>
</dbReference>